<accession>A0A8B9H8N4</accession>
<dbReference type="AlphaFoldDB" id="A0A8B9H8N4"/>
<sequence>ICSIFFQPFLIICNTPAQIGSLWAGETRSTLDQMRDSDSLWRYSTPLIRRYYKNKINKIKELRSSGSSGTAQLSCIVTLLMVRSAFAHYKLDKFYKQFFLYFTTGYCIFRTIKCTGL</sequence>
<dbReference type="Proteomes" id="UP000694621">
    <property type="component" value="Unplaced"/>
</dbReference>
<dbReference type="Ensembl" id="ENSAMXT00005009968.1">
    <property type="protein sequence ID" value="ENSAMXP00005008937.1"/>
    <property type="gene ID" value="ENSAMXG00005005111.1"/>
</dbReference>
<protein>
    <submittedName>
        <fullName evidence="1">Uncharacterized protein</fullName>
    </submittedName>
</protein>
<evidence type="ECO:0000313" key="1">
    <source>
        <dbReference type="Ensembl" id="ENSAMXP00005008937.1"/>
    </source>
</evidence>
<organism evidence="1 2">
    <name type="scientific">Astyanax mexicanus</name>
    <name type="common">Blind cave fish</name>
    <name type="synonym">Astyanax fasciatus mexicanus</name>
    <dbReference type="NCBI Taxonomy" id="7994"/>
    <lineage>
        <taxon>Eukaryota</taxon>
        <taxon>Metazoa</taxon>
        <taxon>Chordata</taxon>
        <taxon>Craniata</taxon>
        <taxon>Vertebrata</taxon>
        <taxon>Euteleostomi</taxon>
        <taxon>Actinopterygii</taxon>
        <taxon>Neopterygii</taxon>
        <taxon>Teleostei</taxon>
        <taxon>Ostariophysi</taxon>
        <taxon>Characiformes</taxon>
        <taxon>Characoidei</taxon>
        <taxon>Acestrorhamphidae</taxon>
        <taxon>Acestrorhamphinae</taxon>
        <taxon>Astyanax</taxon>
    </lineage>
</organism>
<reference evidence="1" key="1">
    <citation type="submission" date="2025-08" db="UniProtKB">
        <authorList>
            <consortium name="Ensembl"/>
        </authorList>
    </citation>
    <scope>IDENTIFICATION</scope>
</reference>
<proteinExistence type="predicted"/>
<evidence type="ECO:0000313" key="2">
    <source>
        <dbReference type="Proteomes" id="UP000694621"/>
    </source>
</evidence>
<name>A0A8B9H8N4_ASTMX</name>